<dbReference type="PANTHER" id="PTHR30182">
    <property type="entry name" value="L-SERINE DEHYDRATASE"/>
    <property type="match status" value="1"/>
</dbReference>
<keyword evidence="8 11" id="KW-0411">Iron-sulfur</keyword>
<dbReference type="Gene3D" id="3.30.1330.90">
    <property type="entry name" value="D-3-phosphoglycerate dehydrogenase, domain 3"/>
    <property type="match status" value="2"/>
</dbReference>
<gene>
    <name evidence="14" type="ORF">E7027_01065</name>
</gene>
<evidence type="ECO:0000256" key="7">
    <source>
        <dbReference type="ARBA" id="ARBA00023004"/>
    </source>
</evidence>
<evidence type="ECO:0000256" key="8">
    <source>
        <dbReference type="ARBA" id="ARBA00023014"/>
    </source>
</evidence>
<evidence type="ECO:0000256" key="11">
    <source>
        <dbReference type="RuleBase" id="RU366059"/>
    </source>
</evidence>
<evidence type="ECO:0000256" key="2">
    <source>
        <dbReference type="ARBA" id="ARBA00004742"/>
    </source>
</evidence>
<dbReference type="Pfam" id="PF03313">
    <property type="entry name" value="SDH_alpha"/>
    <property type="match status" value="1"/>
</dbReference>
<dbReference type="NCBIfam" id="TIGR00720">
    <property type="entry name" value="sda_mono"/>
    <property type="match status" value="1"/>
</dbReference>
<evidence type="ECO:0000313" key="14">
    <source>
        <dbReference type="EMBL" id="MBE6420728.1"/>
    </source>
</evidence>
<feature type="domain" description="Serine dehydratase-like alpha subunit" evidence="12">
    <location>
        <begin position="152"/>
        <end position="394"/>
    </location>
</feature>
<dbReference type="InterPro" id="IPR051318">
    <property type="entry name" value="Fe-S_L-Ser"/>
</dbReference>
<comment type="caution">
    <text evidence="14">The sequence shown here is derived from an EMBL/GenBank/DDBJ whole genome shotgun (WGS) entry which is preliminary data.</text>
</comment>
<keyword evidence="5 11" id="KW-0004">4Fe-4S</keyword>
<evidence type="ECO:0000313" key="15">
    <source>
        <dbReference type="Proteomes" id="UP000725649"/>
    </source>
</evidence>
<keyword evidence="6 11" id="KW-0479">Metal-binding</keyword>
<comment type="catalytic activity">
    <reaction evidence="10 11">
        <text>L-serine = pyruvate + NH4(+)</text>
        <dbReference type="Rhea" id="RHEA:19169"/>
        <dbReference type="ChEBI" id="CHEBI:15361"/>
        <dbReference type="ChEBI" id="CHEBI:28938"/>
        <dbReference type="ChEBI" id="CHEBI:33384"/>
        <dbReference type="EC" id="4.3.1.17"/>
    </reaction>
</comment>
<evidence type="ECO:0000256" key="10">
    <source>
        <dbReference type="ARBA" id="ARBA00049406"/>
    </source>
</evidence>
<evidence type="ECO:0000256" key="9">
    <source>
        <dbReference type="ARBA" id="ARBA00023239"/>
    </source>
</evidence>
<dbReference type="InterPro" id="IPR004644">
    <property type="entry name" value="Fe-S_L-Ser_mono"/>
</dbReference>
<dbReference type="EC" id="4.3.1.17" evidence="11"/>
<dbReference type="Proteomes" id="UP000725649">
    <property type="component" value="Unassembled WGS sequence"/>
</dbReference>
<protein>
    <recommendedName>
        <fullName evidence="11">L-serine dehydratase</fullName>
        <ecNumber evidence="11">4.3.1.17</ecNumber>
    </recommendedName>
</protein>
<evidence type="ECO:0000256" key="5">
    <source>
        <dbReference type="ARBA" id="ARBA00022485"/>
    </source>
</evidence>
<dbReference type="GO" id="GO:0006094">
    <property type="term" value="P:gluconeogenesis"/>
    <property type="evidence" value="ECO:0007669"/>
    <property type="project" value="UniProtKB-KW"/>
</dbReference>
<dbReference type="InterPro" id="IPR029009">
    <property type="entry name" value="ASB_dom_sf"/>
</dbReference>
<keyword evidence="9 11" id="KW-0456">Lyase</keyword>
<dbReference type="GO" id="GO:0003941">
    <property type="term" value="F:L-serine ammonia-lyase activity"/>
    <property type="evidence" value="ECO:0007669"/>
    <property type="project" value="UniProtKB-UniRule"/>
</dbReference>
<evidence type="ECO:0000256" key="6">
    <source>
        <dbReference type="ARBA" id="ARBA00022723"/>
    </source>
</evidence>
<feature type="domain" description="Serine dehydratase beta chain" evidence="13">
    <location>
        <begin position="3"/>
        <end position="59"/>
    </location>
</feature>
<comment type="similarity">
    <text evidence="3 11">Belongs to the iron-sulfur dependent L-serine dehydratase family.</text>
</comment>
<dbReference type="EMBL" id="SUVG01000001">
    <property type="protein sequence ID" value="MBE6420728.1"/>
    <property type="molecule type" value="Genomic_DNA"/>
</dbReference>
<evidence type="ECO:0000259" key="13">
    <source>
        <dbReference type="Pfam" id="PF03315"/>
    </source>
</evidence>
<organism evidence="14 15">
    <name type="scientific">Candidatus Avelusimicrobium gallicola</name>
    <dbReference type="NCBI Taxonomy" id="2562704"/>
    <lineage>
        <taxon>Bacteria</taxon>
        <taxon>Pseudomonadati</taxon>
        <taxon>Elusimicrobiota</taxon>
        <taxon>Elusimicrobia</taxon>
        <taxon>Elusimicrobiales</taxon>
        <taxon>Elusimicrobiaceae</taxon>
        <taxon>Candidatus Avelusimicrobium</taxon>
    </lineage>
</organism>
<name>A0A928DMW6_9BACT</name>
<keyword evidence="4 11" id="KW-0312">Gluconeogenesis</keyword>
<dbReference type="PANTHER" id="PTHR30182:SF1">
    <property type="entry name" value="L-SERINE DEHYDRATASE 1"/>
    <property type="match status" value="1"/>
</dbReference>
<dbReference type="InterPro" id="IPR005131">
    <property type="entry name" value="Ser_deHydtase_bsu"/>
</dbReference>
<evidence type="ECO:0000256" key="4">
    <source>
        <dbReference type="ARBA" id="ARBA00022432"/>
    </source>
</evidence>
<dbReference type="Pfam" id="PF03315">
    <property type="entry name" value="SDH_beta"/>
    <property type="match status" value="2"/>
</dbReference>
<evidence type="ECO:0000256" key="1">
    <source>
        <dbReference type="ARBA" id="ARBA00001966"/>
    </source>
</evidence>
<sequence length="410" mass="45202">MESLRELYKIGNGPSSSHTMGPRKAADEFNKQFPQAASFKVTLYGSLAATGKGHLTDFTIKEAFYPKPIEILWNHSTLMPKHPNALRLQALDKAGHIIGEQVVYSVGGGAIRTDETIGQNISPVYPHHSMNEILEYTSQKKMLLWEYVEEFEGPEIWDYLTTVWNTMQETMKRGLQKRGVLPGSLNLERKAQRYLYKAENSPRYLRRMNNLFSYALACAEENASGGVVVTAPTCGSCGVVPAVCRLIKEICEFEDITIIHALATASLFGNMAKRNASISGAEVGCQGEIGVACAMAAAATCQLEGGDNRRIAYAAEMGLEHHLGLTCDPVDGLVQIPCIERNALAASRALDCATYALMSDGEHRISYDDVLATMMQTGLDMNNDYRETSRGGLARFFKEKLLRLKKGDKK</sequence>
<dbReference type="SUPFAM" id="SSF143548">
    <property type="entry name" value="Serine metabolism enzymes domain"/>
    <property type="match status" value="1"/>
</dbReference>
<reference evidence="14" key="1">
    <citation type="submission" date="2019-04" db="EMBL/GenBank/DDBJ databases">
        <title>Evolution of Biomass-Degrading Anaerobic Consortia Revealed by Metagenomics.</title>
        <authorList>
            <person name="Peng X."/>
        </authorList>
    </citation>
    <scope>NUCLEOTIDE SEQUENCE</scope>
    <source>
        <strain evidence="14">SIG66</strain>
    </source>
</reference>
<accession>A0A928DMW6</accession>
<dbReference type="GO" id="GO:0046872">
    <property type="term" value="F:metal ion binding"/>
    <property type="evidence" value="ECO:0007669"/>
    <property type="project" value="UniProtKB-KW"/>
</dbReference>
<dbReference type="InterPro" id="IPR005130">
    <property type="entry name" value="Ser_deHydtase-like_asu"/>
</dbReference>
<evidence type="ECO:0000256" key="3">
    <source>
        <dbReference type="ARBA" id="ARBA00008636"/>
    </source>
</evidence>
<comment type="cofactor">
    <cofactor evidence="1 11">
        <name>[4Fe-4S] cluster</name>
        <dbReference type="ChEBI" id="CHEBI:49883"/>
    </cofactor>
</comment>
<dbReference type="GO" id="GO:0051539">
    <property type="term" value="F:4 iron, 4 sulfur cluster binding"/>
    <property type="evidence" value="ECO:0007669"/>
    <property type="project" value="UniProtKB-UniRule"/>
</dbReference>
<proteinExistence type="inferred from homology"/>
<keyword evidence="7 11" id="KW-0408">Iron</keyword>
<comment type="pathway">
    <text evidence="2">Carbohydrate biosynthesis; gluconeogenesis.</text>
</comment>
<dbReference type="AlphaFoldDB" id="A0A928DMW6"/>
<evidence type="ECO:0000259" key="12">
    <source>
        <dbReference type="Pfam" id="PF03313"/>
    </source>
</evidence>
<feature type="domain" description="Serine dehydratase beta chain" evidence="13">
    <location>
        <begin position="70"/>
        <end position="115"/>
    </location>
</feature>